<evidence type="ECO:0000256" key="1">
    <source>
        <dbReference type="SAM" id="Coils"/>
    </source>
</evidence>
<feature type="compositionally biased region" description="Basic and acidic residues" evidence="2">
    <location>
        <begin position="255"/>
        <end position="266"/>
    </location>
</feature>
<comment type="caution">
    <text evidence="4">The sequence shown here is derived from an EMBL/GenBank/DDBJ whole genome shotgun (WGS) entry which is preliminary data.</text>
</comment>
<feature type="region of interest" description="Disordered" evidence="2">
    <location>
        <begin position="234"/>
        <end position="275"/>
    </location>
</feature>
<name>A0ABD0SKH9_LOXSC</name>
<dbReference type="PANTHER" id="PTHR33327">
    <property type="entry name" value="ENDONUCLEASE"/>
    <property type="match status" value="1"/>
</dbReference>
<feature type="coiled-coil region" evidence="1">
    <location>
        <begin position="204"/>
        <end position="231"/>
    </location>
</feature>
<evidence type="ECO:0000313" key="5">
    <source>
        <dbReference type="Proteomes" id="UP001549921"/>
    </source>
</evidence>
<feature type="compositionally biased region" description="Basic residues" evidence="2">
    <location>
        <begin position="239"/>
        <end position="252"/>
    </location>
</feature>
<dbReference type="EMBL" id="JBEDNZ010000019">
    <property type="protein sequence ID" value="KAL0820112.1"/>
    <property type="molecule type" value="Genomic_DNA"/>
</dbReference>
<organism evidence="4 5">
    <name type="scientific">Loxostege sticticalis</name>
    <name type="common">Beet webworm moth</name>
    <dbReference type="NCBI Taxonomy" id="481309"/>
    <lineage>
        <taxon>Eukaryota</taxon>
        <taxon>Metazoa</taxon>
        <taxon>Ecdysozoa</taxon>
        <taxon>Arthropoda</taxon>
        <taxon>Hexapoda</taxon>
        <taxon>Insecta</taxon>
        <taxon>Pterygota</taxon>
        <taxon>Neoptera</taxon>
        <taxon>Endopterygota</taxon>
        <taxon>Lepidoptera</taxon>
        <taxon>Glossata</taxon>
        <taxon>Ditrysia</taxon>
        <taxon>Pyraloidea</taxon>
        <taxon>Crambidae</taxon>
        <taxon>Pyraustinae</taxon>
        <taxon>Loxostege</taxon>
    </lineage>
</organism>
<reference evidence="4 5" key="1">
    <citation type="submission" date="2024-06" db="EMBL/GenBank/DDBJ databases">
        <title>A chromosome-level genome assembly of beet webworm, Loxostege sticticalis.</title>
        <authorList>
            <person name="Zhang Y."/>
        </authorList>
    </citation>
    <scope>NUCLEOTIDE SEQUENCE [LARGE SCALE GENOMIC DNA]</scope>
    <source>
        <strain evidence="4">AQ028</strain>
        <tissue evidence="4">Male pupae</tissue>
    </source>
</reference>
<dbReference type="Pfam" id="PF23055">
    <property type="entry name" value="DUF7041"/>
    <property type="match status" value="1"/>
</dbReference>
<dbReference type="Proteomes" id="UP001549921">
    <property type="component" value="Unassembled WGS sequence"/>
</dbReference>
<evidence type="ECO:0000256" key="2">
    <source>
        <dbReference type="SAM" id="MobiDB-lite"/>
    </source>
</evidence>
<feature type="region of interest" description="Disordered" evidence="2">
    <location>
        <begin position="1"/>
        <end position="26"/>
    </location>
</feature>
<sequence>MAEGNQPLPLPQQQPAPAPPATAPHPHEVAGIALSMRVPPFWRDRPRLWFIAFEAATDDLKKSEAQRAQMVIAQLQKEDIEQVCDLLYNPPADHQYTALKERLISVYEESDGKQLQKLLSDMELGDQKPSQLLRRMKTLALNKVPDNTLRLMWMNLLPPHVRSVLVVSDTISQTTALDELAKLADKMLEQHHQVSAVATVAIPHQDSQHNMQFLVDEIRKLQIEISELKTHRNLSSTRYRNHSRNRQRRHTSPSRSDDNNARRDRSATPSPHCYYHRRFGKNAKRCTTPCSFMQNQKSEN</sequence>
<feature type="compositionally biased region" description="Pro residues" evidence="2">
    <location>
        <begin position="8"/>
        <end position="23"/>
    </location>
</feature>
<evidence type="ECO:0000313" key="4">
    <source>
        <dbReference type="EMBL" id="KAL0820112.1"/>
    </source>
</evidence>
<gene>
    <name evidence="4" type="ORF">ABMA28_006052</name>
</gene>
<feature type="domain" description="DUF7041" evidence="3">
    <location>
        <begin position="38"/>
        <end position="119"/>
    </location>
</feature>
<keyword evidence="1" id="KW-0175">Coiled coil</keyword>
<accession>A0ABD0SKH9</accession>
<dbReference type="InterPro" id="IPR055469">
    <property type="entry name" value="DUF7041"/>
</dbReference>
<protein>
    <recommendedName>
        <fullName evidence="3">DUF7041 domain-containing protein</fullName>
    </recommendedName>
</protein>
<evidence type="ECO:0000259" key="3">
    <source>
        <dbReference type="Pfam" id="PF23055"/>
    </source>
</evidence>
<dbReference type="PANTHER" id="PTHR33327:SF3">
    <property type="entry name" value="RNA-DIRECTED DNA POLYMERASE"/>
    <property type="match status" value="1"/>
</dbReference>
<proteinExistence type="predicted"/>
<dbReference type="AlphaFoldDB" id="A0ABD0SKH9"/>